<organism evidence="1 2">
    <name type="scientific">Vigna angularis var. angularis</name>
    <dbReference type="NCBI Taxonomy" id="157739"/>
    <lineage>
        <taxon>Eukaryota</taxon>
        <taxon>Viridiplantae</taxon>
        <taxon>Streptophyta</taxon>
        <taxon>Embryophyta</taxon>
        <taxon>Tracheophyta</taxon>
        <taxon>Spermatophyta</taxon>
        <taxon>Magnoliopsida</taxon>
        <taxon>eudicotyledons</taxon>
        <taxon>Gunneridae</taxon>
        <taxon>Pentapetalae</taxon>
        <taxon>rosids</taxon>
        <taxon>fabids</taxon>
        <taxon>Fabales</taxon>
        <taxon>Fabaceae</taxon>
        <taxon>Papilionoideae</taxon>
        <taxon>50 kb inversion clade</taxon>
        <taxon>NPAAA clade</taxon>
        <taxon>indigoferoid/millettioid clade</taxon>
        <taxon>Phaseoleae</taxon>
        <taxon>Vigna</taxon>
    </lineage>
</organism>
<gene>
    <name evidence="1" type="primary">Vigan.01G090200</name>
    <name evidence="1" type="ORF">VIGAN_01090200</name>
</gene>
<dbReference type="Proteomes" id="UP000291084">
    <property type="component" value="Chromosome 1"/>
</dbReference>
<dbReference type="AlphaFoldDB" id="A0A0S3QYK0"/>
<evidence type="ECO:0000313" key="1">
    <source>
        <dbReference type="EMBL" id="BAT73422.1"/>
    </source>
</evidence>
<dbReference type="EMBL" id="AP015034">
    <property type="protein sequence ID" value="BAT73422.1"/>
    <property type="molecule type" value="Genomic_DNA"/>
</dbReference>
<evidence type="ECO:0000313" key="2">
    <source>
        <dbReference type="Proteomes" id="UP000291084"/>
    </source>
</evidence>
<sequence>PQSTVHRQRIVHRTAAVHRSCVRHHSARRFHHFEAPFNAETTIDMSFKVSLCLFRYNLRLEALSLVKTTIEDEKT</sequence>
<proteinExistence type="predicted"/>
<keyword evidence="2" id="KW-1185">Reference proteome</keyword>
<name>A0A0S3QYK0_PHAAN</name>
<feature type="non-terminal residue" evidence="1">
    <location>
        <position position="1"/>
    </location>
</feature>
<accession>A0A0S3QYK0</accession>
<protein>
    <submittedName>
        <fullName evidence="1">Uncharacterized protein</fullName>
    </submittedName>
</protein>
<reference evidence="1 2" key="1">
    <citation type="journal article" date="2015" name="Sci. Rep.">
        <title>The power of single molecule real-time sequencing technology in the de novo assembly of a eukaryotic genome.</title>
        <authorList>
            <person name="Sakai H."/>
            <person name="Naito K."/>
            <person name="Ogiso-Tanaka E."/>
            <person name="Takahashi Y."/>
            <person name="Iseki K."/>
            <person name="Muto C."/>
            <person name="Satou K."/>
            <person name="Teruya K."/>
            <person name="Shiroma A."/>
            <person name="Shimoji M."/>
            <person name="Hirano T."/>
            <person name="Itoh T."/>
            <person name="Kaga A."/>
            <person name="Tomooka N."/>
        </authorList>
    </citation>
    <scope>NUCLEOTIDE SEQUENCE [LARGE SCALE GENOMIC DNA]</scope>
    <source>
        <strain evidence="2">cv. Shumari</strain>
    </source>
</reference>